<reference evidence="1 2" key="1">
    <citation type="submission" date="2019-01" db="EMBL/GenBank/DDBJ databases">
        <title>Filimonas sp. strain TTM-71.</title>
        <authorList>
            <person name="Chen W.-M."/>
        </authorList>
    </citation>
    <scope>NUCLEOTIDE SEQUENCE [LARGE SCALE GENOMIC DNA]</scope>
    <source>
        <strain evidence="1 2">TTM-71</strain>
    </source>
</reference>
<dbReference type="Proteomes" id="UP000290545">
    <property type="component" value="Unassembled WGS sequence"/>
</dbReference>
<evidence type="ECO:0000313" key="1">
    <source>
        <dbReference type="EMBL" id="RXK86341.1"/>
    </source>
</evidence>
<gene>
    <name evidence="1" type="ORF">ESB13_05930</name>
</gene>
<sequence>MSSLLNRAALLVKDFEKADVLDHAAKAAASPSYFAALVRYLQDKDKVVATRASWCLNWAARRNPSYVQPHVGVLAELLQQPAAPAAVVRNCASILQDVSIPEVYQGIVMNTCFELVTNPATPIAIKAFSLTILDHLSHEYPEIKPELQLIIETQLEKETAAFRSRAKKILKRLQR</sequence>
<comment type="caution">
    <text evidence="1">The sequence shown here is derived from an EMBL/GenBank/DDBJ whole genome shotgun (WGS) entry which is preliminary data.</text>
</comment>
<keyword evidence="2" id="KW-1185">Reference proteome</keyword>
<dbReference type="AlphaFoldDB" id="A0A4Q1DAC7"/>
<dbReference type="InterPro" id="IPR016024">
    <property type="entry name" value="ARM-type_fold"/>
</dbReference>
<accession>A0A4Q1DAC7</accession>
<proteinExistence type="predicted"/>
<dbReference type="OrthoDB" id="667893at2"/>
<dbReference type="RefSeq" id="WP_129002091.1">
    <property type="nucleotide sequence ID" value="NZ_SDHZ01000001.1"/>
</dbReference>
<protein>
    <recommendedName>
        <fullName evidence="3">HEAT repeat domain-containing protein</fullName>
    </recommendedName>
</protein>
<dbReference type="EMBL" id="SDHZ01000001">
    <property type="protein sequence ID" value="RXK86341.1"/>
    <property type="molecule type" value="Genomic_DNA"/>
</dbReference>
<name>A0A4Q1DAC7_9BACT</name>
<dbReference type="InterPro" id="IPR011989">
    <property type="entry name" value="ARM-like"/>
</dbReference>
<evidence type="ECO:0000313" key="2">
    <source>
        <dbReference type="Proteomes" id="UP000290545"/>
    </source>
</evidence>
<dbReference type="Gene3D" id="1.25.10.10">
    <property type="entry name" value="Leucine-rich Repeat Variant"/>
    <property type="match status" value="1"/>
</dbReference>
<evidence type="ECO:0008006" key="3">
    <source>
        <dbReference type="Google" id="ProtNLM"/>
    </source>
</evidence>
<dbReference type="SUPFAM" id="SSF48371">
    <property type="entry name" value="ARM repeat"/>
    <property type="match status" value="1"/>
</dbReference>
<organism evidence="1 2">
    <name type="scientific">Filimonas effusa</name>
    <dbReference type="NCBI Taxonomy" id="2508721"/>
    <lineage>
        <taxon>Bacteria</taxon>
        <taxon>Pseudomonadati</taxon>
        <taxon>Bacteroidota</taxon>
        <taxon>Chitinophagia</taxon>
        <taxon>Chitinophagales</taxon>
        <taxon>Chitinophagaceae</taxon>
        <taxon>Filimonas</taxon>
    </lineage>
</organism>